<protein>
    <submittedName>
        <fullName evidence="1">Uncharacterized protein</fullName>
    </submittedName>
</protein>
<organism evidence="1">
    <name type="scientific">uncultured Caudovirales phage</name>
    <dbReference type="NCBI Taxonomy" id="2100421"/>
    <lineage>
        <taxon>Viruses</taxon>
        <taxon>Duplodnaviria</taxon>
        <taxon>Heunggongvirae</taxon>
        <taxon>Uroviricota</taxon>
        <taxon>Caudoviricetes</taxon>
        <taxon>Peduoviridae</taxon>
        <taxon>Maltschvirus</taxon>
        <taxon>Maltschvirus maltsch</taxon>
    </lineage>
</organism>
<sequence>MSYTNADGLFTLTDRDQGALGGEGVTARSMRQMITVDITAANTALTFGAANIDQLAPQIPAGAVITNATFVVTTAFTSGGSAVLNIGTYNAAGTAVAATGIDSAVALTAIDAIGEVVRCDGTVAAGTVTVGSAPVYIGWDADTALFTAGAGKLIVEYIKVS</sequence>
<reference evidence="1" key="1">
    <citation type="submission" date="2020-04" db="EMBL/GenBank/DDBJ databases">
        <authorList>
            <person name="Chiriac C."/>
            <person name="Salcher M."/>
            <person name="Ghai R."/>
            <person name="Kavagutti S V."/>
        </authorList>
    </citation>
    <scope>NUCLEOTIDE SEQUENCE</scope>
</reference>
<proteinExistence type="predicted"/>
<accession>A0A6J5M4T9</accession>
<name>A0A6J5M4T9_9CAUD</name>
<gene>
    <name evidence="1" type="ORF">UFOVP343_16</name>
</gene>
<evidence type="ECO:0000313" key="1">
    <source>
        <dbReference type="EMBL" id="CAB4138869.1"/>
    </source>
</evidence>
<dbReference type="EMBL" id="LR796358">
    <property type="protein sequence ID" value="CAB4138869.1"/>
    <property type="molecule type" value="Genomic_DNA"/>
</dbReference>